<name>A0A6B1DR08_9CHLR</name>
<dbReference type="EMBL" id="VXPY01000030">
    <property type="protein sequence ID" value="MYD89591.1"/>
    <property type="molecule type" value="Genomic_DNA"/>
</dbReference>
<evidence type="ECO:0000259" key="1">
    <source>
        <dbReference type="Pfam" id="PF13340"/>
    </source>
</evidence>
<proteinExistence type="predicted"/>
<accession>A0A6B1DR08</accession>
<dbReference type="InterPro" id="IPR025161">
    <property type="entry name" value="IS402-like_dom"/>
</dbReference>
<reference evidence="2" key="1">
    <citation type="submission" date="2019-09" db="EMBL/GenBank/DDBJ databases">
        <title>Characterisation of the sponge microbiome using genome-centric metagenomics.</title>
        <authorList>
            <person name="Engelberts J.P."/>
            <person name="Robbins S.J."/>
            <person name="De Goeij J.M."/>
            <person name="Aranda M."/>
            <person name="Bell S.C."/>
            <person name="Webster N.S."/>
        </authorList>
    </citation>
    <scope>NUCLEOTIDE SEQUENCE</scope>
    <source>
        <strain evidence="2">SB0662_bin_9</strain>
    </source>
</reference>
<sequence length="68" mass="7995">MSRPATRFTTLHAKLCITMCDETPRSAPTDNLRRFLHGVVNLGRTGISWRDLLPRFGHWNSIFYRFRC</sequence>
<evidence type="ECO:0000313" key="2">
    <source>
        <dbReference type="EMBL" id="MYD89591.1"/>
    </source>
</evidence>
<gene>
    <name evidence="2" type="ORF">F4Y08_04505</name>
</gene>
<comment type="caution">
    <text evidence="2">The sequence shown here is derived from an EMBL/GenBank/DDBJ whole genome shotgun (WGS) entry which is preliminary data.</text>
</comment>
<organism evidence="2">
    <name type="scientific">Caldilineaceae bacterium SB0662_bin_9</name>
    <dbReference type="NCBI Taxonomy" id="2605258"/>
    <lineage>
        <taxon>Bacteria</taxon>
        <taxon>Bacillati</taxon>
        <taxon>Chloroflexota</taxon>
        <taxon>Caldilineae</taxon>
        <taxon>Caldilineales</taxon>
        <taxon>Caldilineaceae</taxon>
    </lineage>
</organism>
<dbReference type="Pfam" id="PF13340">
    <property type="entry name" value="DUF4096"/>
    <property type="match status" value="1"/>
</dbReference>
<dbReference type="AlphaFoldDB" id="A0A6B1DR08"/>
<feature type="domain" description="Insertion element IS402-like" evidence="1">
    <location>
        <begin position="26"/>
        <end position="67"/>
    </location>
</feature>
<protein>
    <submittedName>
        <fullName evidence="2">Transposase</fullName>
    </submittedName>
</protein>